<dbReference type="RefSeq" id="WP_065537279.1">
    <property type="nucleotide sequence ID" value="NZ_CP016534.2"/>
</dbReference>
<keyword evidence="4" id="KW-1185">Reference proteome</keyword>
<dbReference type="Pfam" id="PF02517">
    <property type="entry name" value="Rce1-like"/>
    <property type="match status" value="1"/>
</dbReference>
<feature type="transmembrane region" description="Helical" evidence="1">
    <location>
        <begin position="152"/>
        <end position="171"/>
    </location>
</feature>
<keyword evidence="1" id="KW-0472">Membrane</keyword>
<feature type="transmembrane region" description="Helical" evidence="1">
    <location>
        <begin position="77"/>
        <end position="102"/>
    </location>
</feature>
<dbReference type="GO" id="GO:0006508">
    <property type="term" value="P:proteolysis"/>
    <property type="evidence" value="ECO:0007669"/>
    <property type="project" value="UniProtKB-KW"/>
</dbReference>
<keyword evidence="1" id="KW-1133">Transmembrane helix</keyword>
<organism evidence="3 4">
    <name type="scientific">Planococcus antarcticus DSM 14505</name>
    <dbReference type="NCBI Taxonomy" id="1185653"/>
    <lineage>
        <taxon>Bacteria</taxon>
        <taxon>Bacillati</taxon>
        <taxon>Bacillota</taxon>
        <taxon>Bacilli</taxon>
        <taxon>Bacillales</taxon>
        <taxon>Caryophanaceae</taxon>
        <taxon>Planococcus</taxon>
    </lineage>
</organism>
<evidence type="ECO:0000313" key="4">
    <source>
        <dbReference type="Proteomes" id="UP000092661"/>
    </source>
</evidence>
<evidence type="ECO:0000313" key="3">
    <source>
        <dbReference type="EMBL" id="ANU12005.1"/>
    </source>
</evidence>
<feature type="transmembrane region" description="Helical" evidence="1">
    <location>
        <begin position="200"/>
        <end position="220"/>
    </location>
</feature>
<feature type="transmembrane region" description="Helical" evidence="1">
    <location>
        <begin position="9"/>
        <end position="31"/>
    </location>
</feature>
<dbReference type="InterPro" id="IPR003675">
    <property type="entry name" value="Rce1/LyrA-like_dom"/>
</dbReference>
<feature type="domain" description="CAAX prenyl protease 2/Lysostaphin resistance protein A-like" evidence="2">
    <location>
        <begin position="125"/>
        <end position="208"/>
    </location>
</feature>
<feature type="transmembrane region" description="Helical" evidence="1">
    <location>
        <begin position="177"/>
        <end position="193"/>
    </location>
</feature>
<dbReference type="PANTHER" id="PTHR36435">
    <property type="entry name" value="SLR1288 PROTEIN"/>
    <property type="match status" value="1"/>
</dbReference>
<dbReference type="InterPro" id="IPR052710">
    <property type="entry name" value="CAAX_protease"/>
</dbReference>
<feature type="transmembrane region" description="Helical" evidence="1">
    <location>
        <begin position="240"/>
        <end position="258"/>
    </location>
</feature>
<proteinExistence type="predicted"/>
<dbReference type="EMBL" id="CP016534">
    <property type="protein sequence ID" value="ANU12005.1"/>
    <property type="molecule type" value="Genomic_DNA"/>
</dbReference>
<evidence type="ECO:0000259" key="2">
    <source>
        <dbReference type="Pfam" id="PF02517"/>
    </source>
</evidence>
<keyword evidence="3" id="KW-0378">Hydrolase</keyword>
<dbReference type="Proteomes" id="UP000092661">
    <property type="component" value="Chromosome"/>
</dbReference>
<accession>A0ABM6D8T5</accession>
<reference evidence="3" key="1">
    <citation type="submission" date="2016-10" db="EMBL/GenBank/DDBJ databases">
        <authorList>
            <person name="See-Too W.S."/>
        </authorList>
    </citation>
    <scope>NUCLEOTIDE SEQUENCE</scope>
    <source>
        <strain evidence="3">DSM 14505</strain>
    </source>
</reference>
<protein>
    <submittedName>
        <fullName evidence="3">CAAX protease family protein</fullName>
    </submittedName>
</protein>
<dbReference type="PANTHER" id="PTHR36435:SF1">
    <property type="entry name" value="CAAX AMINO TERMINAL PROTEASE FAMILY PROTEIN"/>
    <property type="match status" value="1"/>
</dbReference>
<keyword evidence="1" id="KW-0812">Transmembrane</keyword>
<dbReference type="GO" id="GO:0008233">
    <property type="term" value="F:peptidase activity"/>
    <property type="evidence" value="ECO:0007669"/>
    <property type="project" value="UniProtKB-KW"/>
</dbReference>
<sequence>MFEQMKARYLILLSILGTILTTVALIVLDVSDMTFDVISQLVLYVLVPGIYFGYYFRKHNASVWNVLSYNGIQKWMPTLLALVVVSIAFSLSMFWFQLFMLAPVAPWLVDFMLEALPIPDTPLYIVFTVFTIAMLAPVVEEFMFRGVLLKRMIVRTSVWGGILISSLLFGILHLDVIGAFLFGIVASLLYLRTNNLLVPILLHIINNSLAAVAMFLAPTWPESIAIFNLADVYAKAAPNAVMLVISALLLISAIFWLARGVQTQKQPKKDSIVE</sequence>
<evidence type="ECO:0000256" key="1">
    <source>
        <dbReference type="SAM" id="Phobius"/>
    </source>
</evidence>
<feature type="transmembrane region" description="Helical" evidence="1">
    <location>
        <begin position="122"/>
        <end position="140"/>
    </location>
</feature>
<name>A0ABM6D8T5_9BACL</name>
<keyword evidence="3" id="KW-0645">Protease</keyword>
<feature type="transmembrane region" description="Helical" evidence="1">
    <location>
        <begin position="37"/>
        <end position="56"/>
    </location>
</feature>
<gene>
    <name evidence="3" type="ORF">BBH88_17965</name>
</gene>